<keyword evidence="2" id="KW-1003">Cell membrane</keyword>
<evidence type="ECO:0000256" key="10">
    <source>
        <dbReference type="SAM" id="Phobius"/>
    </source>
</evidence>
<evidence type="ECO:0000256" key="7">
    <source>
        <dbReference type="ARBA" id="ARBA00023136"/>
    </source>
</evidence>
<gene>
    <name evidence="11" type="ORF">HICCMSTLAB_LOCUS11022</name>
</gene>
<keyword evidence="3" id="KW-0716">Sensory transduction</keyword>
<evidence type="ECO:0000256" key="9">
    <source>
        <dbReference type="ARBA" id="ARBA00023224"/>
    </source>
</evidence>
<dbReference type="GO" id="GO:0005549">
    <property type="term" value="F:odorant binding"/>
    <property type="evidence" value="ECO:0007669"/>
    <property type="project" value="InterPro"/>
</dbReference>
<dbReference type="Proteomes" id="UP000786811">
    <property type="component" value="Unassembled WGS sequence"/>
</dbReference>
<feature type="transmembrane region" description="Helical" evidence="10">
    <location>
        <begin position="261"/>
        <end position="282"/>
    </location>
</feature>
<dbReference type="EMBL" id="CAJNRD030001123">
    <property type="protein sequence ID" value="CAG5102452.1"/>
    <property type="molecule type" value="Genomic_DNA"/>
</dbReference>
<feature type="transmembrane region" description="Helical" evidence="10">
    <location>
        <begin position="121"/>
        <end position="143"/>
    </location>
</feature>
<dbReference type="OrthoDB" id="6597368at2759"/>
<keyword evidence="9" id="KW-0807">Transducer</keyword>
<keyword evidence="5" id="KW-0552">Olfaction</keyword>
<evidence type="ECO:0000313" key="12">
    <source>
        <dbReference type="Proteomes" id="UP000786811"/>
    </source>
</evidence>
<comment type="caution">
    <text evidence="11">The sequence shown here is derived from an EMBL/GenBank/DDBJ whole genome shotgun (WGS) entry which is preliminary data.</text>
</comment>
<proteinExistence type="predicted"/>
<comment type="subcellular location">
    <subcellularLocation>
        <location evidence="1">Cell membrane</location>
        <topology evidence="1">Multi-pass membrane protein</topology>
    </subcellularLocation>
</comment>
<evidence type="ECO:0000256" key="8">
    <source>
        <dbReference type="ARBA" id="ARBA00023170"/>
    </source>
</evidence>
<feature type="transmembrane region" description="Helical" evidence="10">
    <location>
        <begin position="32"/>
        <end position="54"/>
    </location>
</feature>
<protein>
    <submittedName>
        <fullName evidence="11">Olfactory receptor 214</fullName>
    </submittedName>
</protein>
<dbReference type="GO" id="GO:0005886">
    <property type="term" value="C:plasma membrane"/>
    <property type="evidence" value="ECO:0007669"/>
    <property type="project" value="UniProtKB-SubCell"/>
</dbReference>
<feature type="transmembrane region" description="Helical" evidence="10">
    <location>
        <begin position="190"/>
        <end position="206"/>
    </location>
</feature>
<dbReference type="GO" id="GO:0004984">
    <property type="term" value="F:olfactory receptor activity"/>
    <property type="evidence" value="ECO:0007669"/>
    <property type="project" value="InterPro"/>
</dbReference>
<name>A0A8J2HL00_COTCN</name>
<feature type="transmembrane region" description="Helical" evidence="10">
    <location>
        <begin position="66"/>
        <end position="84"/>
    </location>
</feature>
<dbReference type="PANTHER" id="PTHR21137:SF35">
    <property type="entry name" value="ODORANT RECEPTOR 19A-RELATED"/>
    <property type="match status" value="1"/>
</dbReference>
<organism evidence="11 12">
    <name type="scientific">Cotesia congregata</name>
    <name type="common">Parasitoid wasp</name>
    <name type="synonym">Apanteles congregatus</name>
    <dbReference type="NCBI Taxonomy" id="51543"/>
    <lineage>
        <taxon>Eukaryota</taxon>
        <taxon>Metazoa</taxon>
        <taxon>Ecdysozoa</taxon>
        <taxon>Arthropoda</taxon>
        <taxon>Hexapoda</taxon>
        <taxon>Insecta</taxon>
        <taxon>Pterygota</taxon>
        <taxon>Neoptera</taxon>
        <taxon>Endopterygota</taxon>
        <taxon>Hymenoptera</taxon>
        <taxon>Apocrita</taxon>
        <taxon>Ichneumonoidea</taxon>
        <taxon>Braconidae</taxon>
        <taxon>Microgastrinae</taxon>
        <taxon>Cotesia</taxon>
    </lineage>
</organism>
<evidence type="ECO:0000256" key="3">
    <source>
        <dbReference type="ARBA" id="ARBA00022606"/>
    </source>
</evidence>
<sequence length="388" mass="44320">MDILPECFFIFTCIGLWKPASWTGGKSTAYNFYTLLMTLIPSLFVISGFFDLILLTSDISEIIDNVFLVLTIMAGCGKMISVVANRDKISKIFNSLQTKPLKPQDDEEIIINDQYYKITRFITFCYSTMTGVGVTLFVLGKMLENGPKKMLPYRGWFPYNYSHPLLYSLSAGQQALTMIIAGAVNAAYDTFFPGVMFLVCAQVNIFKHRFKVMLDSLEMENYYEKINKNHEVDHRKVNCVFSECVRHHISIFELFDDISKVFSTVIFVQYSVGSVIFCTSIYRMSDMDVMTIEFVSNIFYIGSMLSQIFLLCVSANQVTLEFQDLNTALYDSKWFAVDNNARKSLIIMMINSQNQVTFTTGHIVTLSLDSFTNLVKLSYTIYNVLQQS</sequence>
<dbReference type="AlphaFoldDB" id="A0A8J2HL00"/>
<feature type="non-terminal residue" evidence="11">
    <location>
        <position position="388"/>
    </location>
</feature>
<evidence type="ECO:0000313" key="11">
    <source>
        <dbReference type="EMBL" id="CAG5102452.1"/>
    </source>
</evidence>
<evidence type="ECO:0000256" key="4">
    <source>
        <dbReference type="ARBA" id="ARBA00022692"/>
    </source>
</evidence>
<dbReference type="Pfam" id="PF02949">
    <property type="entry name" value="7tm_6"/>
    <property type="match status" value="1"/>
</dbReference>
<keyword evidence="7 10" id="KW-0472">Membrane</keyword>
<dbReference type="GO" id="GO:0007165">
    <property type="term" value="P:signal transduction"/>
    <property type="evidence" value="ECO:0007669"/>
    <property type="project" value="UniProtKB-KW"/>
</dbReference>
<dbReference type="PANTHER" id="PTHR21137">
    <property type="entry name" value="ODORANT RECEPTOR"/>
    <property type="match status" value="1"/>
</dbReference>
<evidence type="ECO:0000256" key="2">
    <source>
        <dbReference type="ARBA" id="ARBA00022475"/>
    </source>
</evidence>
<keyword evidence="4 10" id="KW-0812">Transmembrane</keyword>
<accession>A0A8J2HL00</accession>
<evidence type="ECO:0000256" key="1">
    <source>
        <dbReference type="ARBA" id="ARBA00004651"/>
    </source>
</evidence>
<evidence type="ECO:0000256" key="6">
    <source>
        <dbReference type="ARBA" id="ARBA00022989"/>
    </source>
</evidence>
<keyword evidence="8 11" id="KW-0675">Receptor</keyword>
<dbReference type="InterPro" id="IPR004117">
    <property type="entry name" value="7tm6_olfct_rcpt"/>
</dbReference>
<keyword evidence="6 10" id="KW-1133">Transmembrane helix</keyword>
<reference evidence="11" key="1">
    <citation type="submission" date="2021-04" db="EMBL/GenBank/DDBJ databases">
        <authorList>
            <person name="Chebbi M.A.C M."/>
        </authorList>
    </citation>
    <scope>NUCLEOTIDE SEQUENCE</scope>
</reference>
<keyword evidence="12" id="KW-1185">Reference proteome</keyword>
<evidence type="ECO:0000256" key="5">
    <source>
        <dbReference type="ARBA" id="ARBA00022725"/>
    </source>
</evidence>
<feature type="transmembrane region" description="Helical" evidence="10">
    <location>
        <begin position="294"/>
        <end position="313"/>
    </location>
</feature>